<evidence type="ECO:0000313" key="2">
    <source>
        <dbReference type="EMBL" id="TMX00273.1"/>
    </source>
</evidence>
<organism evidence="2">
    <name type="scientific">Solanum chilense</name>
    <name type="common">Tomato</name>
    <name type="synonym">Lycopersicon chilense</name>
    <dbReference type="NCBI Taxonomy" id="4083"/>
    <lineage>
        <taxon>Eukaryota</taxon>
        <taxon>Viridiplantae</taxon>
        <taxon>Streptophyta</taxon>
        <taxon>Embryophyta</taxon>
        <taxon>Tracheophyta</taxon>
        <taxon>Spermatophyta</taxon>
        <taxon>Magnoliopsida</taxon>
        <taxon>eudicotyledons</taxon>
        <taxon>Gunneridae</taxon>
        <taxon>Pentapetalae</taxon>
        <taxon>asterids</taxon>
        <taxon>lamiids</taxon>
        <taxon>Solanales</taxon>
        <taxon>Solanaceae</taxon>
        <taxon>Solanoideae</taxon>
        <taxon>Solaneae</taxon>
        <taxon>Solanum</taxon>
        <taxon>Solanum subgen. Lycopersicon</taxon>
    </lineage>
</organism>
<reference evidence="2" key="1">
    <citation type="submission" date="2019-05" db="EMBL/GenBank/DDBJ databases">
        <title>The de novo reference genome and transcriptome assemblies of the wild tomato species Solanum chilense.</title>
        <authorList>
            <person name="Stam R."/>
            <person name="Nosenko T."/>
            <person name="Hoerger A.C."/>
            <person name="Stephan W."/>
            <person name="Seidel M.A."/>
            <person name="Kuhn J.M.M."/>
            <person name="Haberer G."/>
            <person name="Tellier A."/>
        </authorList>
    </citation>
    <scope>NUCLEOTIDE SEQUENCE</scope>
    <source>
        <tissue evidence="2">Mature leaves</tissue>
    </source>
</reference>
<feature type="domain" description="Integrase zinc-binding" evidence="1">
    <location>
        <begin position="286"/>
        <end position="333"/>
    </location>
</feature>
<comment type="caution">
    <text evidence="2">The sequence shown here is derived from an EMBL/GenBank/DDBJ whole genome shotgun (WGS) entry which is preliminary data.</text>
</comment>
<dbReference type="PANTHER" id="PTHR46148">
    <property type="entry name" value="CHROMO DOMAIN-CONTAINING PROTEIN"/>
    <property type="match status" value="1"/>
</dbReference>
<dbReference type="InterPro" id="IPR041588">
    <property type="entry name" value="Integrase_H2C2"/>
</dbReference>
<proteinExistence type="predicted"/>
<gene>
    <name evidence="2" type="ORF">EJD97_001095</name>
</gene>
<name>A0A6N2BY32_SOLCI</name>
<evidence type="ECO:0000259" key="1">
    <source>
        <dbReference type="Pfam" id="PF17921"/>
    </source>
</evidence>
<dbReference type="Pfam" id="PF17921">
    <property type="entry name" value="Integrase_H2C2"/>
    <property type="match status" value="1"/>
</dbReference>
<dbReference type="AlphaFoldDB" id="A0A6N2BY32"/>
<sequence>MADSPCGDQVPPLEENVVDDHALENPPPMAEGLLVKLQEEYHSAMLHDNMNISRLMVHARRVEVARVKRKDRDAKRERHFCGGSTKKRLEIQDKTRFKKRSGNSPNEKPTCAKCGKSHLGECLLGMGNCIGCGKSGHKVRDFRNMRCQEKGGQASGSTDAPKKNHFYVLHTTSEQETSLDVLTGYYMRWSELLKDYDMNVLYHFDKANMVVDALSRMTMGSVCHIDEAKKDLVRNVHRLPILGVRLESSPNGGVTVHYNSKSSLVVEGDGVLRYQGRLCFLDVDGLRDQILEEAHGSHYSIQLVTKMYDELREIYWWEGMNKDIAEFVAMCPNFHQEIDISICRWWSLLKKIVFIHPFPWLSMKPCMVGGVGLLLYGLKWVNLRSRLQIAYSQQKSYANHRRRYLKFEEGDKVYLKTLPMKGVVRFGKKGKLSPGYVGLYEIFKGKCVKDNLSYEEVPVRILDSQLKRLRNKDVVFVKVL</sequence>
<accession>A0A6N2BY32</accession>
<dbReference type="PANTHER" id="PTHR46148:SF60">
    <property type="entry name" value="CHROMO DOMAIN-CONTAINING PROTEIN"/>
    <property type="match status" value="1"/>
</dbReference>
<dbReference type="EMBL" id="RXGB01001103">
    <property type="protein sequence ID" value="TMX00273.1"/>
    <property type="molecule type" value="Genomic_DNA"/>
</dbReference>
<dbReference type="Gene3D" id="1.10.340.70">
    <property type="match status" value="1"/>
</dbReference>
<protein>
    <recommendedName>
        <fullName evidence="1">Integrase zinc-binding domain-containing protein</fullName>
    </recommendedName>
</protein>